<dbReference type="UniPathway" id="UPA00049">
    <property type="reaction ID" value="UER00061"/>
</dbReference>
<evidence type="ECO:0000256" key="12">
    <source>
        <dbReference type="ARBA" id="ARBA00029436"/>
    </source>
</evidence>
<dbReference type="NCBIfam" id="NF002068">
    <property type="entry name" value="PRK00911.1"/>
    <property type="match status" value="1"/>
</dbReference>
<dbReference type="EC" id="4.2.1.9" evidence="14 15"/>
<accession>A0A6N3C603</accession>
<evidence type="ECO:0000256" key="7">
    <source>
        <dbReference type="ARBA" id="ARBA00023004"/>
    </source>
</evidence>
<dbReference type="SUPFAM" id="SSF52016">
    <property type="entry name" value="LeuD/IlvD-like"/>
    <property type="match status" value="1"/>
</dbReference>
<dbReference type="PANTHER" id="PTHR43661:SF3">
    <property type="entry name" value="D-XYLONATE DEHYDRATASE YAGF-RELATED"/>
    <property type="match status" value="1"/>
</dbReference>
<dbReference type="InterPro" id="IPR037237">
    <property type="entry name" value="IlvD/EDD_N"/>
</dbReference>
<dbReference type="Gene3D" id="3.50.30.80">
    <property type="entry name" value="IlvD/EDD C-terminal domain-like"/>
    <property type="match status" value="1"/>
</dbReference>
<dbReference type="InterPro" id="IPR056740">
    <property type="entry name" value="ILV_EDD_C"/>
</dbReference>
<evidence type="ECO:0000256" key="13">
    <source>
        <dbReference type="ARBA" id="ARBA00029437"/>
    </source>
</evidence>
<keyword evidence="10 15" id="KW-0100">Branched-chain amino acid biosynthesis</keyword>
<proteinExistence type="inferred from homology"/>
<feature type="active site" description="Proton acceptor" evidence="15">
    <location>
        <position position="477"/>
    </location>
</feature>
<evidence type="ECO:0000256" key="14">
    <source>
        <dbReference type="ARBA" id="ARBA00029490"/>
    </source>
</evidence>
<evidence type="ECO:0000256" key="2">
    <source>
        <dbReference type="ARBA" id="ARBA00006486"/>
    </source>
</evidence>
<feature type="binding site" evidence="15">
    <location>
        <position position="451"/>
    </location>
    <ligand>
        <name>Mg(2+)</name>
        <dbReference type="ChEBI" id="CHEBI:18420"/>
    </ligand>
</feature>
<dbReference type="NCBIfam" id="TIGR00110">
    <property type="entry name" value="ilvD"/>
    <property type="match status" value="1"/>
</dbReference>
<reference evidence="18" key="1">
    <citation type="submission" date="2019-11" db="EMBL/GenBank/DDBJ databases">
        <authorList>
            <person name="Feng L."/>
        </authorList>
    </citation>
    <scope>NUCLEOTIDE SEQUENCE</scope>
    <source>
        <strain evidence="18">CsymbiosumLFYP84</strain>
    </source>
</reference>
<feature type="modified residue" description="N6-carboxylysine" evidence="15">
    <location>
        <position position="131"/>
    </location>
</feature>
<evidence type="ECO:0000259" key="17">
    <source>
        <dbReference type="Pfam" id="PF24877"/>
    </source>
</evidence>
<keyword evidence="5 15" id="KW-0479">Metal-binding</keyword>
<comment type="similarity">
    <text evidence="2 15">Belongs to the IlvD/Edd family.</text>
</comment>
<dbReference type="PROSITE" id="PS00886">
    <property type="entry name" value="ILVD_EDD_1"/>
    <property type="match status" value="1"/>
</dbReference>
<comment type="pathway">
    <text evidence="13 15">Amino-acid biosynthesis; L-isoleucine biosynthesis; L-isoleucine from 2-oxobutanoate: step 3/4.</text>
</comment>
<feature type="domain" description="Dihydroxy-acid/6-phosphogluconate dehydratase N-terminal" evidence="16">
    <location>
        <begin position="41"/>
        <end position="357"/>
    </location>
</feature>
<sequence>MDESKFEYSSYKSGELTNGIERSAHRALLYSTGLDTDDLHKPLIAVVNSFTEMVPGHIHLREIAKHVKQGIWEAGGIPREFNTIALCDGICQGHSGMSYPLPSRENIADAIEMMIEAHHFDAMVMLPGCDKIVPGMIMAAARVDIPAIILPGGPMMAGSYKDKEIITLTDMREFIGQTQMGKMTEEELLEIEKRALPTYGTCAMLGTANSMSCLAEILGLALPHSCTALAVSAEKRRFAKQSGKRAVEMIKEGLTARKILTREALLNGISAVMAMGASTNTVLHLMSIANEADVKLTLKDFDEISRKVPYICNLKPSGRYPMSVLHENGGIPAVLKAIESRLEPAHMTVTGKTITENLSGTPLVENDVIYPVSRPKNEEGGIAVLYGSLAPDGAVVKKSGVKPSMYQFTGRARVFHSMEDASYAVSNDRIRAGDVIVIRYEGPKGGPGMREMHMTTSLLVGRGMDESCALVTDGRFSGSTRGPCIGHISPEAAAGGPIAAVEDGDRIIIDIPNRRLELDVPEEIIRERLAKVKPLTKPRTPALEKYAALVTSADQGAVLRVLDELKK</sequence>
<dbReference type="FunFam" id="3.50.30.80:FF:000001">
    <property type="entry name" value="Dihydroxy-acid dehydratase"/>
    <property type="match status" value="1"/>
</dbReference>
<evidence type="ECO:0000256" key="3">
    <source>
        <dbReference type="ARBA" id="ARBA00022605"/>
    </source>
</evidence>
<feature type="domain" description="Dihydroxy-acid/6-phosphogluconate dehydratase C-terminal" evidence="17">
    <location>
        <begin position="367"/>
        <end position="557"/>
    </location>
</feature>
<evidence type="ECO:0000256" key="8">
    <source>
        <dbReference type="ARBA" id="ARBA00023014"/>
    </source>
</evidence>
<keyword evidence="8 15" id="KW-0411">Iron-sulfur</keyword>
<feature type="binding site" evidence="15">
    <location>
        <position position="88"/>
    </location>
    <ligand>
        <name>Mg(2+)</name>
        <dbReference type="ChEBI" id="CHEBI:18420"/>
    </ligand>
</feature>
<evidence type="ECO:0000256" key="10">
    <source>
        <dbReference type="ARBA" id="ARBA00023304"/>
    </source>
</evidence>
<dbReference type="InterPro" id="IPR004404">
    <property type="entry name" value="DihydroxyA_deHydtase"/>
</dbReference>
<evidence type="ECO:0000256" key="15">
    <source>
        <dbReference type="HAMAP-Rule" id="MF_00012"/>
    </source>
</evidence>
<dbReference type="InterPro" id="IPR020558">
    <property type="entry name" value="DiOHA_6PGluconate_deHydtase_CS"/>
</dbReference>
<comment type="caution">
    <text evidence="15">Lacks conserved residue(s) required for the propagation of feature annotation.</text>
</comment>
<dbReference type="GO" id="GO:0004160">
    <property type="term" value="F:dihydroxy-acid dehydratase activity"/>
    <property type="evidence" value="ECO:0007669"/>
    <property type="project" value="UniProtKB-UniRule"/>
</dbReference>
<evidence type="ECO:0000256" key="6">
    <source>
        <dbReference type="ARBA" id="ARBA00022842"/>
    </source>
</evidence>
<organism evidence="18">
    <name type="scientific">Clostridium symbiosum</name>
    <name type="common">Bacteroides symbiosus</name>
    <dbReference type="NCBI Taxonomy" id="1512"/>
    <lineage>
        <taxon>Bacteria</taxon>
        <taxon>Bacillati</taxon>
        <taxon>Bacillota</taxon>
        <taxon>Clostridia</taxon>
        <taxon>Lachnospirales</taxon>
        <taxon>Lachnospiraceae</taxon>
        <taxon>Otoolea</taxon>
    </lineage>
</organism>
<dbReference type="Pfam" id="PF24877">
    <property type="entry name" value="ILV_EDD_C"/>
    <property type="match status" value="1"/>
</dbReference>
<protein>
    <recommendedName>
        <fullName evidence="14 15">Dihydroxy-acid dehydratase</fullName>
        <shortName evidence="15">DAD</shortName>
        <ecNumber evidence="14 15">4.2.1.9</ecNumber>
    </recommendedName>
</protein>
<dbReference type="InterPro" id="IPR000581">
    <property type="entry name" value="ILV_EDD_N"/>
</dbReference>
<feature type="binding site" description="via carbamate group" evidence="15">
    <location>
        <position position="131"/>
    </location>
    <ligand>
        <name>Mg(2+)</name>
        <dbReference type="ChEBI" id="CHEBI:18420"/>
    </ligand>
</feature>
<keyword evidence="4 15" id="KW-0001">2Fe-2S</keyword>
<dbReference type="Pfam" id="PF00920">
    <property type="entry name" value="ILVD_EDD_N"/>
    <property type="match status" value="1"/>
</dbReference>
<keyword evidence="7 15" id="KW-0408">Iron</keyword>
<dbReference type="GO" id="GO:0009097">
    <property type="term" value="P:isoleucine biosynthetic process"/>
    <property type="evidence" value="ECO:0007669"/>
    <property type="project" value="UniProtKB-UniRule"/>
</dbReference>
<dbReference type="EMBL" id="CACRUA010000017">
    <property type="protein sequence ID" value="VYU09861.1"/>
    <property type="molecule type" value="Genomic_DNA"/>
</dbReference>
<keyword evidence="9 15" id="KW-0456">Lyase</keyword>
<comment type="pathway">
    <text evidence="12 15">Amino-acid biosynthesis; L-valine biosynthesis; L-valine from pyruvate: step 3/4.</text>
</comment>
<dbReference type="GO" id="GO:0051537">
    <property type="term" value="F:2 iron, 2 sulfur cluster binding"/>
    <property type="evidence" value="ECO:0007669"/>
    <property type="project" value="UniProtKB-UniRule"/>
</dbReference>
<comment type="cofactor">
    <cofactor evidence="15">
        <name>[2Fe-2S] cluster</name>
        <dbReference type="ChEBI" id="CHEBI:190135"/>
    </cofactor>
    <text evidence="15">Binds 1 [2Fe-2S] cluster per subunit. This cluster acts as a Lewis acid cofactor.</text>
</comment>
<name>A0A6N3C603_CLOSY</name>
<keyword evidence="6 15" id="KW-0460">Magnesium</keyword>
<dbReference type="SUPFAM" id="SSF143975">
    <property type="entry name" value="IlvD/EDD N-terminal domain-like"/>
    <property type="match status" value="1"/>
</dbReference>
<evidence type="ECO:0000313" key="18">
    <source>
        <dbReference type="EMBL" id="VYU09861.1"/>
    </source>
</evidence>
<dbReference type="GO" id="GO:0000287">
    <property type="term" value="F:magnesium ion binding"/>
    <property type="evidence" value="ECO:0007669"/>
    <property type="project" value="UniProtKB-UniRule"/>
</dbReference>
<evidence type="ECO:0000256" key="4">
    <source>
        <dbReference type="ARBA" id="ARBA00022714"/>
    </source>
</evidence>
<evidence type="ECO:0000256" key="5">
    <source>
        <dbReference type="ARBA" id="ARBA00022723"/>
    </source>
</evidence>
<dbReference type="UniPathway" id="UPA00047">
    <property type="reaction ID" value="UER00057"/>
</dbReference>
<gene>
    <name evidence="18" type="primary">ilvD_1</name>
    <name evidence="15" type="synonym">ilvD</name>
    <name evidence="18" type="ORF">CSLFYP84_01311</name>
</gene>
<comment type="catalytic activity">
    <reaction evidence="11">
        <text>(2R)-2,3-dihydroxy-3-methylbutanoate = 3-methyl-2-oxobutanoate + H2O</text>
        <dbReference type="Rhea" id="RHEA:24809"/>
        <dbReference type="ChEBI" id="CHEBI:11851"/>
        <dbReference type="ChEBI" id="CHEBI:15377"/>
        <dbReference type="ChEBI" id="CHEBI:49072"/>
        <dbReference type="EC" id="4.2.1.9"/>
    </reaction>
    <physiologicalReaction direction="left-to-right" evidence="11">
        <dbReference type="Rhea" id="RHEA:24810"/>
    </physiologicalReaction>
</comment>
<keyword evidence="3 15" id="KW-0028">Amino-acid biosynthesis</keyword>
<evidence type="ECO:0000259" key="16">
    <source>
        <dbReference type="Pfam" id="PF00920"/>
    </source>
</evidence>
<dbReference type="RefSeq" id="WP_021642608.1">
    <property type="nucleotide sequence ID" value="NZ_CACRUA010000017.1"/>
</dbReference>
<comment type="subunit">
    <text evidence="15">Homodimer.</text>
</comment>
<dbReference type="GO" id="GO:0005829">
    <property type="term" value="C:cytosol"/>
    <property type="evidence" value="ECO:0007669"/>
    <property type="project" value="TreeGrafter"/>
</dbReference>
<evidence type="ECO:0000256" key="11">
    <source>
        <dbReference type="ARBA" id="ARBA00029304"/>
    </source>
</evidence>
<comment type="function">
    <text evidence="15">Functions in the biosynthesis of branched-chain amino acids. Catalyzes the dehydration of (2R,3R)-2,3-dihydroxy-3-methylpentanoate (2,3-dihydroxy-3-methylvalerate) into 2-oxo-3-methylpentanoate (2-oxo-3-methylvalerate) and of (2R)-2,3-dihydroxy-3-methylbutanoate (2,3-dihydroxyisovalerate) into 2-oxo-3-methylbutanoate (2-oxoisovalerate), the penultimate precursor to L-isoleucine and L-valine, respectively.</text>
</comment>
<dbReference type="HAMAP" id="MF_00012">
    <property type="entry name" value="IlvD"/>
    <property type="match status" value="1"/>
</dbReference>
<dbReference type="InterPro" id="IPR042096">
    <property type="entry name" value="Dihydro-acid_dehy_C"/>
</dbReference>
<dbReference type="PANTHER" id="PTHR43661">
    <property type="entry name" value="D-XYLONATE DEHYDRATASE"/>
    <property type="match status" value="1"/>
</dbReference>
<dbReference type="AlphaFoldDB" id="A0A6N3C603"/>
<evidence type="ECO:0000256" key="9">
    <source>
        <dbReference type="ARBA" id="ARBA00023239"/>
    </source>
</evidence>
<evidence type="ECO:0000256" key="1">
    <source>
        <dbReference type="ARBA" id="ARBA00001946"/>
    </source>
</evidence>
<comment type="cofactor">
    <cofactor evidence="1 15">
        <name>Mg(2+)</name>
        <dbReference type="ChEBI" id="CHEBI:18420"/>
    </cofactor>
</comment>
<comment type="catalytic activity">
    <reaction evidence="15">
        <text>(2R,3R)-2,3-dihydroxy-3-methylpentanoate = (S)-3-methyl-2-oxopentanoate + H2O</text>
        <dbReference type="Rhea" id="RHEA:27694"/>
        <dbReference type="ChEBI" id="CHEBI:15377"/>
        <dbReference type="ChEBI" id="CHEBI:35146"/>
        <dbReference type="ChEBI" id="CHEBI:49258"/>
        <dbReference type="EC" id="4.2.1.9"/>
    </reaction>
</comment>
<feature type="binding site" evidence="15">
    <location>
        <position position="130"/>
    </location>
    <ligand>
        <name>Mg(2+)</name>
        <dbReference type="ChEBI" id="CHEBI:18420"/>
    </ligand>
</feature>
<dbReference type="GO" id="GO:0009099">
    <property type="term" value="P:L-valine biosynthetic process"/>
    <property type="evidence" value="ECO:0007669"/>
    <property type="project" value="UniProtKB-UniRule"/>
</dbReference>